<feature type="region of interest" description="Disordered" evidence="1">
    <location>
        <begin position="426"/>
        <end position="457"/>
    </location>
</feature>
<keyword evidence="4" id="KW-1185">Reference proteome</keyword>
<name>A0ABT9KWQ6_9ACTN</name>
<evidence type="ECO:0000256" key="1">
    <source>
        <dbReference type="SAM" id="MobiDB-lite"/>
    </source>
</evidence>
<dbReference type="PANTHER" id="PTHR22674:SF6">
    <property type="entry name" value="NTPASE KAP FAMILY P-LOOP DOMAIN-CONTAINING PROTEIN 1"/>
    <property type="match status" value="1"/>
</dbReference>
<proteinExistence type="predicted"/>
<dbReference type="EMBL" id="JAURUE010000001">
    <property type="protein sequence ID" value="MDP9612866.1"/>
    <property type="molecule type" value="Genomic_DNA"/>
</dbReference>
<dbReference type="Gene3D" id="3.40.50.300">
    <property type="entry name" value="P-loop containing nucleotide triphosphate hydrolases"/>
    <property type="match status" value="1"/>
</dbReference>
<feature type="domain" description="KAP NTPase" evidence="2">
    <location>
        <begin position="22"/>
        <end position="364"/>
    </location>
</feature>
<comment type="caution">
    <text evidence="3">The sequence shown here is derived from an EMBL/GenBank/DDBJ whole genome shotgun (WGS) entry which is preliminary data.</text>
</comment>
<dbReference type="PANTHER" id="PTHR22674">
    <property type="entry name" value="NTPASE, KAP FAMILY P-LOOP DOMAIN-CONTAINING 1"/>
    <property type="match status" value="1"/>
</dbReference>
<dbReference type="SUPFAM" id="SSF52540">
    <property type="entry name" value="P-loop containing nucleoside triphosphate hydrolases"/>
    <property type="match status" value="1"/>
</dbReference>
<dbReference type="InterPro" id="IPR011646">
    <property type="entry name" value="KAP_P-loop"/>
</dbReference>
<dbReference type="Proteomes" id="UP001234880">
    <property type="component" value="Unassembled WGS sequence"/>
</dbReference>
<accession>A0ABT9KWQ6</accession>
<reference evidence="3 4" key="1">
    <citation type="submission" date="2023-07" db="EMBL/GenBank/DDBJ databases">
        <title>Sequencing the genomes of 1000 actinobacteria strains.</title>
        <authorList>
            <person name="Klenk H.-P."/>
        </authorList>
    </citation>
    <scope>NUCLEOTIDE SEQUENCE [LARGE SCALE GENOMIC DNA]</scope>
    <source>
        <strain evidence="3 4">DSM 41600</strain>
    </source>
</reference>
<dbReference type="InterPro" id="IPR052754">
    <property type="entry name" value="NTPase_KAP_P-loop"/>
</dbReference>
<gene>
    <name evidence="3" type="ORF">JOF35_005143</name>
</gene>
<sequence>MAAPGTRSLWPDEPAKTDLLSFDAVAHTVADALLDEALDPVALALSGRWGSGKTTVLGLVADELGRRATPPQKVLVVETAPWRYDPATGVKESFIAETLAALTEEISISKTRTTEIKDLLKRLGERIDWAKALKLAATTSMSLQIPSVDKLIDLVKPQGDDPSQVRGLEAFRDEFAQLIDSEDLQHVKAVVVLVDDLDRCLPETVVETLEAMRLFLAVPKMSFVIAADEERVADAIRTRFRDTGRPQEHGEDERQDPATLYLHKIVQTTVPLPALSLFDTQAYLLLLQLQPAAEPGQLGVLIKQCAAVRQQGGSIDDLAGVDGLDLAEAKAFATRLTPLLYEKLRGNPRFIKRFLNDLQVRQSIAARRGIGLDAGVIAKLMTLEVLMKPEFELLLGWFAENKLRENLQQLENEALNAAAQRRVVAVSDGSAPEDGEEERPRRGASRGRRAGAPQRQAGQLSQVMVRWARLRPALSELDLSPYLTLAAAFAGVTLVDDALPERLRDIAANLLAGRVTARSQVTDEHLTGLGDGDVLELLRHFGQTMRDQPAKQKDAVNAILRLAKLRPGADQAARDALLMLPVSDLAIATPVQFGPDHPPLVRSVLGRWRDALAEGRIKQAVNTALTRMRGS</sequence>
<protein>
    <recommendedName>
        <fullName evidence="2">KAP NTPase domain-containing protein</fullName>
    </recommendedName>
</protein>
<dbReference type="RefSeq" id="WP_307111229.1">
    <property type="nucleotide sequence ID" value="NZ_JAURUE010000001.1"/>
</dbReference>
<evidence type="ECO:0000259" key="2">
    <source>
        <dbReference type="Pfam" id="PF07693"/>
    </source>
</evidence>
<dbReference type="Pfam" id="PF07693">
    <property type="entry name" value="KAP_NTPase"/>
    <property type="match status" value="1"/>
</dbReference>
<evidence type="ECO:0000313" key="4">
    <source>
        <dbReference type="Proteomes" id="UP001234880"/>
    </source>
</evidence>
<dbReference type="InterPro" id="IPR027417">
    <property type="entry name" value="P-loop_NTPase"/>
</dbReference>
<organism evidence="3 4">
    <name type="scientific">Streptomyces demainii</name>
    <dbReference type="NCBI Taxonomy" id="588122"/>
    <lineage>
        <taxon>Bacteria</taxon>
        <taxon>Bacillati</taxon>
        <taxon>Actinomycetota</taxon>
        <taxon>Actinomycetes</taxon>
        <taxon>Kitasatosporales</taxon>
        <taxon>Streptomycetaceae</taxon>
        <taxon>Streptomyces</taxon>
    </lineage>
</organism>
<evidence type="ECO:0000313" key="3">
    <source>
        <dbReference type="EMBL" id="MDP9612866.1"/>
    </source>
</evidence>